<dbReference type="NCBIfam" id="NF006873">
    <property type="entry name" value="PRK09369.1"/>
    <property type="match status" value="1"/>
</dbReference>
<evidence type="ECO:0000256" key="2">
    <source>
        <dbReference type="ARBA" id="ARBA00004752"/>
    </source>
</evidence>
<evidence type="ECO:0000256" key="9">
    <source>
        <dbReference type="ARBA" id="ARBA00023316"/>
    </source>
</evidence>
<evidence type="ECO:0000256" key="7">
    <source>
        <dbReference type="ARBA" id="ARBA00022984"/>
    </source>
</evidence>
<feature type="binding site" evidence="12">
    <location>
        <begin position="121"/>
        <end position="125"/>
    </location>
    <ligand>
        <name>UDP-N-acetyl-alpha-D-glucosamine</name>
        <dbReference type="ChEBI" id="CHEBI:57705"/>
    </ligand>
</feature>
<evidence type="ECO:0000313" key="15">
    <source>
        <dbReference type="Proteomes" id="UP001597252"/>
    </source>
</evidence>
<feature type="domain" description="Enolpyruvate transferase" evidence="13">
    <location>
        <begin position="7"/>
        <end position="408"/>
    </location>
</feature>
<feature type="active site" description="Proton donor" evidence="12">
    <location>
        <position position="116"/>
    </location>
</feature>
<dbReference type="HAMAP" id="MF_00111">
    <property type="entry name" value="MurA"/>
    <property type="match status" value="1"/>
</dbReference>
<dbReference type="InterPro" id="IPR001986">
    <property type="entry name" value="Enolpyruvate_Tfrase_dom"/>
</dbReference>
<comment type="caution">
    <text evidence="12">Lacks conserved residue(s) required for the propagation of feature annotation.</text>
</comment>
<comment type="function">
    <text evidence="12">Cell wall formation. Adds enolpyruvyl to UDP-N-acetylglucosamine.</text>
</comment>
<dbReference type="PANTHER" id="PTHR43783:SF2">
    <property type="entry name" value="UDP-N-ACETYLGLUCOSAMINE 1-CARBOXYVINYLTRANSFERASE 2"/>
    <property type="match status" value="1"/>
</dbReference>
<evidence type="ECO:0000256" key="6">
    <source>
        <dbReference type="ARBA" id="ARBA00022960"/>
    </source>
</evidence>
<dbReference type="NCBIfam" id="NF009470">
    <property type="entry name" value="PRK12830.1"/>
    <property type="match status" value="1"/>
</dbReference>
<comment type="pathway">
    <text evidence="2 12">Cell wall biogenesis; peptidoglycan biosynthesis.</text>
</comment>
<comment type="caution">
    <text evidence="14">The sequence shown here is derived from an EMBL/GenBank/DDBJ whole genome shotgun (WGS) entry which is preliminary data.</text>
</comment>
<evidence type="ECO:0000256" key="4">
    <source>
        <dbReference type="ARBA" id="ARBA00022618"/>
    </source>
</evidence>
<keyword evidence="6 12" id="KW-0133">Cell shape</keyword>
<dbReference type="Proteomes" id="UP001597252">
    <property type="component" value="Unassembled WGS sequence"/>
</dbReference>
<dbReference type="CDD" id="cd01555">
    <property type="entry name" value="UdpNAET"/>
    <property type="match status" value="1"/>
</dbReference>
<reference evidence="15" key="1">
    <citation type="journal article" date="2019" name="Int. J. Syst. Evol. Microbiol.">
        <title>The Global Catalogue of Microorganisms (GCM) 10K type strain sequencing project: providing services to taxonomists for standard genome sequencing and annotation.</title>
        <authorList>
            <consortium name="The Broad Institute Genomics Platform"/>
            <consortium name="The Broad Institute Genome Sequencing Center for Infectious Disease"/>
            <person name="Wu L."/>
            <person name="Ma J."/>
        </authorList>
    </citation>
    <scope>NUCLEOTIDE SEQUENCE [LARGE SCALE GENOMIC DNA]</scope>
    <source>
        <strain evidence="15">CCM 8903</strain>
    </source>
</reference>
<name>A0ABW4EAD5_9LACO</name>
<dbReference type="Pfam" id="PF00275">
    <property type="entry name" value="EPSP_synthase"/>
    <property type="match status" value="1"/>
</dbReference>
<evidence type="ECO:0000259" key="13">
    <source>
        <dbReference type="Pfam" id="PF00275"/>
    </source>
</evidence>
<protein>
    <recommendedName>
        <fullName evidence="12">UDP-N-acetylglucosamine 1-carboxyvinyltransferase</fullName>
        <ecNumber evidence="12">2.5.1.7</ecNumber>
    </recommendedName>
    <alternativeName>
        <fullName evidence="12">Enoylpyruvate transferase</fullName>
    </alternativeName>
    <alternativeName>
        <fullName evidence="12">UDP-N-acetylglucosamine enolpyruvyl transferase</fullName>
        <shortName evidence="12">EPT</shortName>
    </alternativeName>
</protein>
<evidence type="ECO:0000256" key="8">
    <source>
        <dbReference type="ARBA" id="ARBA00023306"/>
    </source>
</evidence>
<dbReference type="InterPro" id="IPR036968">
    <property type="entry name" value="Enolpyruvate_Tfrase_sf"/>
</dbReference>
<dbReference type="PANTHER" id="PTHR43783">
    <property type="entry name" value="UDP-N-ACETYLGLUCOSAMINE 1-CARBOXYVINYLTRANSFERASE"/>
    <property type="match status" value="1"/>
</dbReference>
<keyword evidence="15" id="KW-1185">Reference proteome</keyword>
<accession>A0ABW4EAD5</accession>
<evidence type="ECO:0000256" key="12">
    <source>
        <dbReference type="HAMAP-Rule" id="MF_00111"/>
    </source>
</evidence>
<dbReference type="InterPro" id="IPR013792">
    <property type="entry name" value="RNA3'P_cycl/enolpyr_Trfase_a/b"/>
</dbReference>
<keyword evidence="5 12" id="KW-0808">Transferase</keyword>
<feature type="binding site" evidence="12">
    <location>
        <begin position="22"/>
        <end position="23"/>
    </location>
    <ligand>
        <name>phosphoenolpyruvate</name>
        <dbReference type="ChEBI" id="CHEBI:58702"/>
    </ligand>
</feature>
<keyword evidence="3 12" id="KW-0963">Cytoplasm</keyword>
<feature type="binding site" evidence="12">
    <location>
        <position position="92"/>
    </location>
    <ligand>
        <name>UDP-N-acetyl-alpha-D-glucosamine</name>
        <dbReference type="ChEBI" id="CHEBI:57705"/>
    </ligand>
</feature>
<dbReference type="EC" id="2.5.1.7" evidence="12"/>
<dbReference type="Gene3D" id="3.65.10.10">
    <property type="entry name" value="Enolpyruvate transferase domain"/>
    <property type="match status" value="2"/>
</dbReference>
<evidence type="ECO:0000256" key="3">
    <source>
        <dbReference type="ARBA" id="ARBA00022490"/>
    </source>
</evidence>
<evidence type="ECO:0000256" key="11">
    <source>
        <dbReference type="ARBA" id="ARBA00047527"/>
    </source>
</evidence>
<keyword evidence="8 12" id="KW-0131">Cell cycle</keyword>
<dbReference type="GO" id="GO:0008760">
    <property type="term" value="F:UDP-N-acetylglucosamine 1-carboxyvinyltransferase activity"/>
    <property type="evidence" value="ECO:0007669"/>
    <property type="project" value="UniProtKB-EC"/>
</dbReference>
<feature type="binding site" evidence="12">
    <location>
        <position position="329"/>
    </location>
    <ligand>
        <name>UDP-N-acetyl-alpha-D-glucosamine</name>
        <dbReference type="ChEBI" id="CHEBI:57705"/>
    </ligand>
</feature>
<organism evidence="14 15">
    <name type="scientific">Lacticaseibacillus baoqingensis</name>
    <dbReference type="NCBI Taxonomy" id="2486013"/>
    <lineage>
        <taxon>Bacteria</taxon>
        <taxon>Bacillati</taxon>
        <taxon>Bacillota</taxon>
        <taxon>Bacilli</taxon>
        <taxon>Lactobacillales</taxon>
        <taxon>Lactobacillaceae</taxon>
        <taxon>Lacticaseibacillus</taxon>
    </lineage>
</organism>
<dbReference type="InterPro" id="IPR005750">
    <property type="entry name" value="UDP_GlcNAc_COvinyl_MurA"/>
</dbReference>
<feature type="binding site" evidence="12">
    <location>
        <position position="307"/>
    </location>
    <ligand>
        <name>UDP-N-acetyl-alpha-D-glucosamine</name>
        <dbReference type="ChEBI" id="CHEBI:57705"/>
    </ligand>
</feature>
<sequence>MKKMLIRGGKKLSGEVVIGGAKNSTVALIPAAILSRTPVTLDSVPQIQDVYNLMDILEAMDVHSTFEDCVLKIDPTHIKDVPLPNGKIKSLRASYYFMGALLGRFGKAIVALPGGDDIGPRPIDQHIKGFEALGASVANEHGAIAIRAPKEGLHGARIYLDMVSVGATINIILAAVTAKGQTVLENAAKEPEIIDLATYLNNMGATVRGAGTDVIRIEGTPELRAHNAHTIIPDRIEAGTYLAMAAAIGDGVNVKNIISEHLDSFLAKLEEMGVVMDVGEDSIFVYPSGDLKMVQIKTMPYPGFATDLQQPITPLLLKAQGEGIIVDTIYPKRVRHVPELIRMGADITVENDVIILHHAEELQGAEVTANEIRGGACLMIAGLMAEGETTITQVEHILRGYDRVIKKLHGLGADVEIVEDASVASLG</sequence>
<dbReference type="EMBL" id="JBHTON010000059">
    <property type="protein sequence ID" value="MFD1486342.1"/>
    <property type="molecule type" value="Genomic_DNA"/>
</dbReference>
<comment type="subcellular location">
    <subcellularLocation>
        <location evidence="1 12">Cytoplasm</location>
    </subcellularLocation>
</comment>
<evidence type="ECO:0000256" key="5">
    <source>
        <dbReference type="ARBA" id="ARBA00022679"/>
    </source>
</evidence>
<proteinExistence type="inferred from homology"/>
<comment type="similarity">
    <text evidence="10 12">Belongs to the EPSP synthase family. MurA subfamily.</text>
</comment>
<comment type="catalytic activity">
    <reaction evidence="11 12">
        <text>phosphoenolpyruvate + UDP-N-acetyl-alpha-D-glucosamine = UDP-N-acetyl-3-O-(1-carboxyvinyl)-alpha-D-glucosamine + phosphate</text>
        <dbReference type="Rhea" id="RHEA:18681"/>
        <dbReference type="ChEBI" id="CHEBI:43474"/>
        <dbReference type="ChEBI" id="CHEBI:57705"/>
        <dbReference type="ChEBI" id="CHEBI:58702"/>
        <dbReference type="ChEBI" id="CHEBI:68483"/>
        <dbReference type="EC" id="2.5.1.7"/>
    </reaction>
</comment>
<evidence type="ECO:0000256" key="1">
    <source>
        <dbReference type="ARBA" id="ARBA00004496"/>
    </source>
</evidence>
<evidence type="ECO:0000256" key="10">
    <source>
        <dbReference type="ARBA" id="ARBA00038367"/>
    </source>
</evidence>
<dbReference type="RefSeq" id="WP_125754395.1">
    <property type="nucleotide sequence ID" value="NZ_JBHTON010000059.1"/>
</dbReference>
<dbReference type="InterPro" id="IPR050068">
    <property type="entry name" value="MurA_subfamily"/>
</dbReference>
<evidence type="ECO:0000313" key="14">
    <source>
        <dbReference type="EMBL" id="MFD1486342.1"/>
    </source>
</evidence>
<gene>
    <name evidence="12" type="primary">murA</name>
    <name evidence="14" type="ORF">ACFQ5J_14010</name>
</gene>
<dbReference type="NCBIfam" id="TIGR01072">
    <property type="entry name" value="murA"/>
    <property type="match status" value="1"/>
</dbReference>
<keyword evidence="4 12" id="KW-0132">Cell division</keyword>
<keyword evidence="9 12" id="KW-0961">Cell wall biogenesis/degradation</keyword>
<dbReference type="SUPFAM" id="SSF55205">
    <property type="entry name" value="EPT/RTPC-like"/>
    <property type="match status" value="1"/>
</dbReference>
<keyword evidence="7 12" id="KW-0573">Peptidoglycan synthesis</keyword>